<protein>
    <recommendedName>
        <fullName evidence="2">[histone H3]-lysine(4) N-trimethyltransferase</fullName>
        <ecNumber evidence="2">2.1.1.354</ecNumber>
    </recommendedName>
</protein>
<comment type="catalytic activity">
    <reaction evidence="10">
        <text>N(6),N(6)-dimethyl-L-lysyl(4)-[histone H3] + S-adenosyl-L-methionine = N(6),N(6),N(6)-trimethyl-L-lysyl(4)-[histone H3] + S-adenosyl-L-homocysteine + H(+)</text>
        <dbReference type="Rhea" id="RHEA:60272"/>
        <dbReference type="Rhea" id="RHEA-COMP:15537"/>
        <dbReference type="Rhea" id="RHEA-COMP:15540"/>
        <dbReference type="ChEBI" id="CHEBI:15378"/>
        <dbReference type="ChEBI" id="CHEBI:57856"/>
        <dbReference type="ChEBI" id="CHEBI:59789"/>
        <dbReference type="ChEBI" id="CHEBI:61961"/>
        <dbReference type="ChEBI" id="CHEBI:61976"/>
    </reaction>
</comment>
<dbReference type="InterPro" id="IPR046341">
    <property type="entry name" value="SET_dom_sf"/>
</dbReference>
<reference evidence="14 15" key="1">
    <citation type="submission" date="2016-07" db="EMBL/GenBank/DDBJ databases">
        <title>Pervasive Adenine N6-methylation of Active Genes in Fungi.</title>
        <authorList>
            <consortium name="DOE Joint Genome Institute"/>
            <person name="Mondo S.J."/>
            <person name="Dannebaum R.O."/>
            <person name="Kuo R.C."/>
            <person name="Labutti K."/>
            <person name="Haridas S."/>
            <person name="Kuo A."/>
            <person name="Salamov A."/>
            <person name="Ahrendt S.R."/>
            <person name="Lipzen A."/>
            <person name="Sullivan W."/>
            <person name="Andreopoulos W.B."/>
            <person name="Clum A."/>
            <person name="Lindquist E."/>
            <person name="Daum C."/>
            <person name="Ramamoorthy G.K."/>
            <person name="Gryganskyi A."/>
            <person name="Culley D."/>
            <person name="Magnuson J.K."/>
            <person name="James T.Y."/>
            <person name="O'Malley M.A."/>
            <person name="Stajich J.E."/>
            <person name="Spatafora J.W."/>
            <person name="Visel A."/>
            <person name="Grigoriev I.V."/>
        </authorList>
    </citation>
    <scope>NUCLEOTIDE SEQUENCE [LARGE SCALE GENOMIC DNA]</scope>
    <source>
        <strain evidence="14 15">NRRL 3301</strain>
    </source>
</reference>
<dbReference type="InterPro" id="IPR044570">
    <property type="entry name" value="Set1-like"/>
</dbReference>
<dbReference type="SUPFAM" id="SSF82199">
    <property type="entry name" value="SET domain"/>
    <property type="match status" value="1"/>
</dbReference>
<dbReference type="PROSITE" id="PS50868">
    <property type="entry name" value="POST_SET"/>
    <property type="match status" value="1"/>
</dbReference>
<organism evidence="14 15">
    <name type="scientific">Hesseltinella vesiculosa</name>
    <dbReference type="NCBI Taxonomy" id="101127"/>
    <lineage>
        <taxon>Eukaryota</taxon>
        <taxon>Fungi</taxon>
        <taxon>Fungi incertae sedis</taxon>
        <taxon>Mucoromycota</taxon>
        <taxon>Mucoromycotina</taxon>
        <taxon>Mucoromycetes</taxon>
        <taxon>Mucorales</taxon>
        <taxon>Cunninghamellaceae</taxon>
        <taxon>Hesseltinella</taxon>
    </lineage>
</organism>
<feature type="compositionally biased region" description="Low complexity" evidence="11">
    <location>
        <begin position="47"/>
        <end position="61"/>
    </location>
</feature>
<dbReference type="STRING" id="101127.A0A1X2GPY9"/>
<feature type="region of interest" description="Disordered" evidence="11">
    <location>
        <begin position="42"/>
        <end position="61"/>
    </location>
</feature>
<dbReference type="AlphaFoldDB" id="A0A1X2GPY9"/>
<comment type="catalytic activity">
    <reaction evidence="9">
        <text>N(6)-methyl-L-lysyl(4)-[histone H3] + S-adenosyl-L-methionine = N(6),N(6)-dimethyl-L-lysyl(4)-[histone H3] + S-adenosyl-L-homocysteine + H(+)</text>
        <dbReference type="Rhea" id="RHEA:60268"/>
        <dbReference type="Rhea" id="RHEA-COMP:15540"/>
        <dbReference type="Rhea" id="RHEA-COMP:15543"/>
        <dbReference type="ChEBI" id="CHEBI:15378"/>
        <dbReference type="ChEBI" id="CHEBI:57856"/>
        <dbReference type="ChEBI" id="CHEBI:59789"/>
        <dbReference type="ChEBI" id="CHEBI:61929"/>
        <dbReference type="ChEBI" id="CHEBI:61976"/>
    </reaction>
</comment>
<dbReference type="OrthoDB" id="308383at2759"/>
<evidence type="ECO:0000256" key="6">
    <source>
        <dbReference type="ARBA" id="ARBA00022853"/>
    </source>
</evidence>
<evidence type="ECO:0000256" key="9">
    <source>
        <dbReference type="ARBA" id="ARBA00047583"/>
    </source>
</evidence>
<dbReference type="Gene3D" id="2.170.270.10">
    <property type="entry name" value="SET domain"/>
    <property type="match status" value="1"/>
</dbReference>
<feature type="domain" description="SET" evidence="12">
    <location>
        <begin position="244"/>
        <end position="361"/>
    </location>
</feature>
<dbReference type="GO" id="GO:0048188">
    <property type="term" value="C:Set1C/COMPASS complex"/>
    <property type="evidence" value="ECO:0007669"/>
    <property type="project" value="TreeGrafter"/>
</dbReference>
<comment type="subcellular location">
    <subcellularLocation>
        <location evidence="1">Nucleus</location>
    </subcellularLocation>
</comment>
<name>A0A1X2GPY9_9FUNG</name>
<dbReference type="PANTHER" id="PTHR45814">
    <property type="entry name" value="HISTONE-LYSINE N-METHYLTRANSFERASE SETD1"/>
    <property type="match status" value="1"/>
</dbReference>
<accession>A0A1X2GPY9</accession>
<evidence type="ECO:0000256" key="7">
    <source>
        <dbReference type="ARBA" id="ARBA00023242"/>
    </source>
</evidence>
<evidence type="ECO:0000256" key="2">
    <source>
        <dbReference type="ARBA" id="ARBA00012182"/>
    </source>
</evidence>
<feature type="domain" description="Post-SET" evidence="13">
    <location>
        <begin position="367"/>
        <end position="383"/>
    </location>
</feature>
<keyword evidence="3" id="KW-0489">Methyltransferase</keyword>
<keyword evidence="5" id="KW-0949">S-adenosyl-L-methionine</keyword>
<evidence type="ECO:0000256" key="3">
    <source>
        <dbReference type="ARBA" id="ARBA00022603"/>
    </source>
</evidence>
<dbReference type="GO" id="GO:0140999">
    <property type="term" value="F:histone H3K4 trimethyltransferase activity"/>
    <property type="evidence" value="ECO:0007669"/>
    <property type="project" value="UniProtKB-EC"/>
</dbReference>
<feature type="region of interest" description="Disordered" evidence="11">
    <location>
        <begin position="190"/>
        <end position="217"/>
    </location>
</feature>
<evidence type="ECO:0000256" key="10">
    <source>
        <dbReference type="ARBA" id="ARBA00049129"/>
    </source>
</evidence>
<evidence type="ECO:0000256" key="4">
    <source>
        <dbReference type="ARBA" id="ARBA00022679"/>
    </source>
</evidence>
<gene>
    <name evidence="14" type="ORF">DM01DRAFT_1405482</name>
</gene>
<evidence type="ECO:0000259" key="13">
    <source>
        <dbReference type="PROSITE" id="PS50868"/>
    </source>
</evidence>
<evidence type="ECO:0000256" key="11">
    <source>
        <dbReference type="SAM" id="MobiDB-lite"/>
    </source>
</evidence>
<comment type="catalytic activity">
    <reaction evidence="8">
        <text>L-lysyl(4)-[histone H3] + 3 S-adenosyl-L-methionine = N(6),N(6),N(6)-trimethyl-L-lysyl(4)-[histone H3] + 3 S-adenosyl-L-homocysteine + 3 H(+)</text>
        <dbReference type="Rhea" id="RHEA:60260"/>
        <dbReference type="Rhea" id="RHEA-COMP:15537"/>
        <dbReference type="Rhea" id="RHEA-COMP:15547"/>
        <dbReference type="ChEBI" id="CHEBI:15378"/>
        <dbReference type="ChEBI" id="CHEBI:29969"/>
        <dbReference type="ChEBI" id="CHEBI:57856"/>
        <dbReference type="ChEBI" id="CHEBI:59789"/>
        <dbReference type="ChEBI" id="CHEBI:61961"/>
        <dbReference type="EC" id="2.1.1.354"/>
    </reaction>
</comment>
<evidence type="ECO:0000313" key="15">
    <source>
        <dbReference type="Proteomes" id="UP000242146"/>
    </source>
</evidence>
<evidence type="ECO:0000313" key="14">
    <source>
        <dbReference type="EMBL" id="ORX58865.1"/>
    </source>
</evidence>
<feature type="compositionally biased region" description="Low complexity" evidence="11">
    <location>
        <begin position="195"/>
        <end position="206"/>
    </location>
</feature>
<dbReference type="InterPro" id="IPR001214">
    <property type="entry name" value="SET_dom"/>
</dbReference>
<dbReference type="EC" id="2.1.1.354" evidence="2"/>
<dbReference type="GO" id="GO:0032259">
    <property type="term" value="P:methylation"/>
    <property type="evidence" value="ECO:0007669"/>
    <property type="project" value="UniProtKB-KW"/>
</dbReference>
<keyword evidence="7" id="KW-0539">Nucleus</keyword>
<dbReference type="SMART" id="SM00317">
    <property type="entry name" value="SET"/>
    <property type="match status" value="1"/>
</dbReference>
<keyword evidence="4" id="KW-0808">Transferase</keyword>
<dbReference type="SMART" id="SM00508">
    <property type="entry name" value="PostSET"/>
    <property type="match status" value="1"/>
</dbReference>
<sequence length="383" mass="42917">MLLPSPQTDIIPRKRAADVMSIKAILDPTGYCFMPAINSPLSPPSPDTCSSTSAQTSSTNSQLPIKIAINDTPSPPADMDPEPTVKRTFTLEELLALDDSDDDDLAQDGIAHGSLFDPFAGIDDAEDLHFMCKLLFNTHDEKDADAVHCARTRPTMLRKKNVHGYRLPYPYADEPQPSIQQAVTPIRTALADKQPSASSGPATTPPSKRRKTTAAPLPSAPLTTMQWKYTPEGVRYQRLCQQPKRLMFAKSPIHAWGLFAMEPIRAHEFIIEYLGQKIRQQVANQREEIYEHDGVGSSYLFRVDDDMVIDATRQGNIARYVNHSCSPNCGTRIIRIDKQKRIVLYAKRDIEVGEELCYDYKFPLEDSKIPCHCGSRRCRKSLN</sequence>
<dbReference type="Pfam" id="PF00856">
    <property type="entry name" value="SET"/>
    <property type="match status" value="1"/>
</dbReference>
<dbReference type="EMBL" id="MCGT01000006">
    <property type="protein sequence ID" value="ORX58865.1"/>
    <property type="molecule type" value="Genomic_DNA"/>
</dbReference>
<dbReference type="PANTHER" id="PTHR45814:SF2">
    <property type="entry name" value="HISTONE-LYSINE N-METHYLTRANSFERASE SETD1"/>
    <property type="match status" value="1"/>
</dbReference>
<dbReference type="Proteomes" id="UP000242146">
    <property type="component" value="Unassembled WGS sequence"/>
</dbReference>
<evidence type="ECO:0000256" key="1">
    <source>
        <dbReference type="ARBA" id="ARBA00004123"/>
    </source>
</evidence>
<keyword evidence="6" id="KW-0156">Chromatin regulator</keyword>
<dbReference type="PROSITE" id="PS50280">
    <property type="entry name" value="SET"/>
    <property type="match status" value="1"/>
</dbReference>
<dbReference type="InterPro" id="IPR003616">
    <property type="entry name" value="Post-SET_dom"/>
</dbReference>
<evidence type="ECO:0000256" key="5">
    <source>
        <dbReference type="ARBA" id="ARBA00022691"/>
    </source>
</evidence>
<evidence type="ECO:0000259" key="12">
    <source>
        <dbReference type="PROSITE" id="PS50280"/>
    </source>
</evidence>
<comment type="caution">
    <text evidence="14">The sequence shown here is derived from an EMBL/GenBank/DDBJ whole genome shotgun (WGS) entry which is preliminary data.</text>
</comment>
<proteinExistence type="predicted"/>
<keyword evidence="15" id="KW-1185">Reference proteome</keyword>
<evidence type="ECO:0000256" key="8">
    <source>
        <dbReference type="ARBA" id="ARBA00047571"/>
    </source>
</evidence>